<organism evidence="3 4">
    <name type="scientific">Legionella lytica</name>
    <dbReference type="NCBI Taxonomy" id="96232"/>
    <lineage>
        <taxon>Bacteria</taxon>
        <taxon>Pseudomonadati</taxon>
        <taxon>Pseudomonadota</taxon>
        <taxon>Gammaproteobacteria</taxon>
        <taxon>Legionellales</taxon>
        <taxon>Legionellaceae</taxon>
        <taxon>Legionella</taxon>
    </lineage>
</organism>
<keyword evidence="3" id="KW-0548">Nucleotidyltransferase</keyword>
<feature type="transmembrane region" description="Helical" evidence="1">
    <location>
        <begin position="24"/>
        <end position="43"/>
    </location>
</feature>
<feature type="transmembrane region" description="Helical" evidence="1">
    <location>
        <begin position="81"/>
        <end position="101"/>
    </location>
</feature>
<feature type="transmembrane region" description="Helical" evidence="1">
    <location>
        <begin position="159"/>
        <end position="177"/>
    </location>
</feature>
<evidence type="ECO:0000313" key="4">
    <source>
        <dbReference type="Proteomes" id="UP001615550"/>
    </source>
</evidence>
<dbReference type="InterPro" id="IPR043128">
    <property type="entry name" value="Rev_trsase/Diguanyl_cyclase"/>
</dbReference>
<protein>
    <submittedName>
        <fullName evidence="3">Diguanylate cyclase domain-containing protein</fullName>
        <ecNumber evidence="3">2.7.7.65</ecNumber>
    </submittedName>
</protein>
<evidence type="ECO:0000259" key="2">
    <source>
        <dbReference type="PROSITE" id="PS50887"/>
    </source>
</evidence>
<keyword evidence="1" id="KW-0472">Membrane</keyword>
<dbReference type="RefSeq" id="WP_400187774.1">
    <property type="nucleotide sequence ID" value="NZ_JBGORX010000003.1"/>
</dbReference>
<dbReference type="EMBL" id="JBGORX010000003">
    <property type="protein sequence ID" value="MFJ1268950.1"/>
    <property type="molecule type" value="Genomic_DNA"/>
</dbReference>
<dbReference type="SMART" id="SM00267">
    <property type="entry name" value="GGDEF"/>
    <property type="match status" value="1"/>
</dbReference>
<feature type="domain" description="GGDEF" evidence="2">
    <location>
        <begin position="234"/>
        <end position="369"/>
    </location>
</feature>
<dbReference type="NCBIfam" id="TIGR00254">
    <property type="entry name" value="GGDEF"/>
    <property type="match status" value="1"/>
</dbReference>
<sequence>MLYKIFSYLKHSDSIEKYTRQYRLIQYVTWELLFVCIIVAIFYSMSQLWILITTISITGGLAFANLWLLQRTKNVHLCSQLLAAIIFFAIVLGNYLVWGVGPLHTQWFYVMPLLAASLTGMSGLLIYSIASMLILLSFNQLVIPPYYDLPPYQFLAIELINHLFTYLIIVTTLASLLRENERYEQELNDRNYLLQTEKDKYHYLARFDHLTNLPNRRYFIQHLHELINTIHPNHCITVFFIDLDNFKHVNDRYGHNIGDQLLLETSRRLQLCFREKDFIARLGGDEFTAIVPHAPNKRTPQVIAERIIEEFHPLATLENGEPYCYSISIGSATYPDDATTATDLVVKADLAMYDAKKVYGCSYSNLDGVRNNQGLLRNNG</sequence>
<proteinExistence type="predicted"/>
<dbReference type="Pfam" id="PF00990">
    <property type="entry name" value="GGDEF"/>
    <property type="match status" value="1"/>
</dbReference>
<accession>A0ABW8DCG7</accession>
<dbReference type="Proteomes" id="UP001615550">
    <property type="component" value="Unassembled WGS sequence"/>
</dbReference>
<dbReference type="PANTHER" id="PTHR46663">
    <property type="entry name" value="DIGUANYLATE CYCLASE DGCT-RELATED"/>
    <property type="match status" value="1"/>
</dbReference>
<keyword evidence="3" id="KW-0808">Transferase</keyword>
<keyword evidence="1" id="KW-1133">Transmembrane helix</keyword>
<dbReference type="InterPro" id="IPR052163">
    <property type="entry name" value="DGC-Regulatory_Protein"/>
</dbReference>
<evidence type="ECO:0000313" key="3">
    <source>
        <dbReference type="EMBL" id="MFJ1268950.1"/>
    </source>
</evidence>
<dbReference type="GO" id="GO:0052621">
    <property type="term" value="F:diguanylate cyclase activity"/>
    <property type="evidence" value="ECO:0007669"/>
    <property type="project" value="UniProtKB-EC"/>
</dbReference>
<dbReference type="CDD" id="cd01949">
    <property type="entry name" value="GGDEF"/>
    <property type="match status" value="1"/>
</dbReference>
<feature type="transmembrane region" description="Helical" evidence="1">
    <location>
        <begin position="49"/>
        <end position="69"/>
    </location>
</feature>
<comment type="caution">
    <text evidence="3">The sequence shown here is derived from an EMBL/GenBank/DDBJ whole genome shotgun (WGS) entry which is preliminary data.</text>
</comment>
<dbReference type="PROSITE" id="PS50887">
    <property type="entry name" value="GGDEF"/>
    <property type="match status" value="1"/>
</dbReference>
<feature type="transmembrane region" description="Helical" evidence="1">
    <location>
        <begin position="107"/>
        <end position="138"/>
    </location>
</feature>
<dbReference type="SUPFAM" id="SSF55073">
    <property type="entry name" value="Nucleotide cyclase"/>
    <property type="match status" value="1"/>
</dbReference>
<dbReference type="InterPro" id="IPR000160">
    <property type="entry name" value="GGDEF_dom"/>
</dbReference>
<dbReference type="Gene3D" id="3.30.70.270">
    <property type="match status" value="1"/>
</dbReference>
<dbReference type="EC" id="2.7.7.65" evidence="3"/>
<keyword evidence="1" id="KW-0812">Transmembrane</keyword>
<keyword evidence="4" id="KW-1185">Reference proteome</keyword>
<gene>
    <name evidence="3" type="ORF">ACD661_10310</name>
</gene>
<dbReference type="PANTHER" id="PTHR46663:SF2">
    <property type="entry name" value="GGDEF DOMAIN-CONTAINING PROTEIN"/>
    <property type="match status" value="1"/>
</dbReference>
<reference evidence="3 4" key="1">
    <citation type="submission" date="2024-08" db="EMBL/GenBank/DDBJ databases">
        <title>Draft Genome Sequence of Legionella lytica strain DSB2004, Isolated From a Fire Sprinkler System.</title>
        <authorList>
            <person name="Everhart A.D."/>
            <person name="Kidane D.T."/>
            <person name="Farone A.L."/>
            <person name="Farone M.B."/>
        </authorList>
    </citation>
    <scope>NUCLEOTIDE SEQUENCE [LARGE SCALE GENOMIC DNA]</scope>
    <source>
        <strain evidence="3 4">DSB2004</strain>
    </source>
</reference>
<dbReference type="InterPro" id="IPR029787">
    <property type="entry name" value="Nucleotide_cyclase"/>
</dbReference>
<evidence type="ECO:0000256" key="1">
    <source>
        <dbReference type="SAM" id="Phobius"/>
    </source>
</evidence>
<name>A0ABW8DCG7_9GAMM</name>